<evidence type="ECO:0000256" key="2">
    <source>
        <dbReference type="ARBA" id="ARBA00022723"/>
    </source>
</evidence>
<name>A0A6N2M278_SALVM</name>
<evidence type="ECO:0000256" key="3">
    <source>
        <dbReference type="ARBA" id="ARBA00022842"/>
    </source>
</evidence>
<evidence type="ECO:0000313" key="8">
    <source>
        <dbReference type="EMBL" id="VFU46747.1"/>
    </source>
</evidence>
<dbReference type="InterPro" id="IPR044814">
    <property type="entry name" value="Terpene_cyclase_plant_C1"/>
</dbReference>
<dbReference type="Gene3D" id="1.50.10.130">
    <property type="entry name" value="Terpene synthase, N-terminal domain"/>
    <property type="match status" value="2"/>
</dbReference>
<dbReference type="CDD" id="cd00684">
    <property type="entry name" value="Terpene_cyclase_plant_C1"/>
    <property type="match status" value="2"/>
</dbReference>
<dbReference type="SFLD" id="SFLDS00005">
    <property type="entry name" value="Isoprenoid_Synthase_Type_I"/>
    <property type="match status" value="1"/>
</dbReference>
<dbReference type="SFLD" id="SFLDG01019">
    <property type="entry name" value="Terpene_Cyclase_Like_1_C_Termi"/>
    <property type="match status" value="1"/>
</dbReference>
<dbReference type="InterPro" id="IPR050148">
    <property type="entry name" value="Terpene_synthase-like"/>
</dbReference>
<keyword evidence="2" id="KW-0479">Metal-binding</keyword>
<keyword evidence="4" id="KW-0456">Lyase</keyword>
<feature type="domain" description="Terpene synthase metal-binding" evidence="7">
    <location>
        <begin position="399"/>
        <end position="470"/>
    </location>
</feature>
<dbReference type="InterPro" id="IPR005630">
    <property type="entry name" value="Terpene_synthase_metal-bd"/>
</dbReference>
<evidence type="ECO:0008006" key="9">
    <source>
        <dbReference type="Google" id="ProtNLM"/>
    </source>
</evidence>
<dbReference type="InterPro" id="IPR008930">
    <property type="entry name" value="Terpenoid_cyclase/PrenylTrfase"/>
</dbReference>
<dbReference type="GO" id="GO:0000287">
    <property type="term" value="F:magnesium ion binding"/>
    <property type="evidence" value="ECO:0007669"/>
    <property type="project" value="InterPro"/>
</dbReference>
<feature type="domain" description="Terpene synthase metal-binding" evidence="7">
    <location>
        <begin position="281"/>
        <end position="396"/>
    </location>
</feature>
<evidence type="ECO:0000259" key="7">
    <source>
        <dbReference type="Pfam" id="PF03936"/>
    </source>
</evidence>
<evidence type="ECO:0000259" key="6">
    <source>
        <dbReference type="Pfam" id="PF01397"/>
    </source>
</evidence>
<feature type="domain" description="Terpene synthase N-terminal" evidence="6">
    <location>
        <begin position="567"/>
        <end position="715"/>
    </location>
</feature>
<dbReference type="InterPro" id="IPR036965">
    <property type="entry name" value="Terpene_synth_N_sf"/>
</dbReference>
<evidence type="ECO:0000256" key="5">
    <source>
        <dbReference type="SAM" id="MobiDB-lite"/>
    </source>
</evidence>
<dbReference type="SFLD" id="SFLDG01014">
    <property type="entry name" value="Terpene_Cyclase_Like_1_N-term"/>
    <property type="match status" value="2"/>
</dbReference>
<dbReference type="PANTHER" id="PTHR31225:SF137">
    <property type="entry name" value="TERPENE SYNTHASE 11-RELATED"/>
    <property type="match status" value="1"/>
</dbReference>
<dbReference type="GO" id="GO:0120251">
    <property type="term" value="P:hydrocarbon biosynthetic process"/>
    <property type="evidence" value="ECO:0007669"/>
    <property type="project" value="UniProtKB-ARBA"/>
</dbReference>
<keyword evidence="3" id="KW-0460">Magnesium</keyword>
<dbReference type="Pfam" id="PF01397">
    <property type="entry name" value="Terpene_synth"/>
    <property type="match status" value="2"/>
</dbReference>
<dbReference type="InterPro" id="IPR001906">
    <property type="entry name" value="Terpene_synth_N"/>
</dbReference>
<feature type="region of interest" description="Disordered" evidence="5">
    <location>
        <begin position="528"/>
        <end position="547"/>
    </location>
</feature>
<gene>
    <name evidence="8" type="ORF">SVIM_LOCUS297580</name>
</gene>
<dbReference type="SUPFAM" id="SSF48576">
    <property type="entry name" value="Terpenoid synthases"/>
    <property type="match status" value="2"/>
</dbReference>
<proteinExistence type="predicted"/>
<dbReference type="EMBL" id="CAADRP010001652">
    <property type="protein sequence ID" value="VFU46747.1"/>
    <property type="molecule type" value="Genomic_DNA"/>
</dbReference>
<evidence type="ECO:0000256" key="4">
    <source>
        <dbReference type="ARBA" id="ARBA00023239"/>
    </source>
</evidence>
<dbReference type="SUPFAM" id="SSF48239">
    <property type="entry name" value="Terpenoid cyclases/Protein prenyltransferases"/>
    <property type="match status" value="2"/>
</dbReference>
<organism evidence="8">
    <name type="scientific">Salix viminalis</name>
    <name type="common">Common osier</name>
    <name type="synonym">Basket willow</name>
    <dbReference type="NCBI Taxonomy" id="40686"/>
    <lineage>
        <taxon>Eukaryota</taxon>
        <taxon>Viridiplantae</taxon>
        <taxon>Streptophyta</taxon>
        <taxon>Embryophyta</taxon>
        <taxon>Tracheophyta</taxon>
        <taxon>Spermatophyta</taxon>
        <taxon>Magnoliopsida</taxon>
        <taxon>eudicotyledons</taxon>
        <taxon>Gunneridae</taxon>
        <taxon>Pentapetalae</taxon>
        <taxon>rosids</taxon>
        <taxon>fabids</taxon>
        <taxon>Malpighiales</taxon>
        <taxon>Salicaceae</taxon>
        <taxon>Saliceae</taxon>
        <taxon>Salix</taxon>
    </lineage>
</organism>
<dbReference type="Pfam" id="PF03936">
    <property type="entry name" value="Terpene_synth_C"/>
    <property type="match status" value="3"/>
</dbReference>
<dbReference type="InterPro" id="IPR034741">
    <property type="entry name" value="Terpene_cyclase-like_1_C"/>
</dbReference>
<comment type="cofactor">
    <cofactor evidence="1">
        <name>Mg(2+)</name>
        <dbReference type="ChEBI" id="CHEBI:18420"/>
    </cofactor>
</comment>
<dbReference type="AlphaFoldDB" id="A0A6N2M278"/>
<dbReference type="FunFam" id="1.10.600.10:FF:000007">
    <property type="entry name" value="Isoprene synthase, chloroplastic"/>
    <property type="match status" value="1"/>
</dbReference>
<feature type="domain" description="Terpene synthase N-terminal" evidence="6">
    <location>
        <begin position="74"/>
        <end position="223"/>
    </location>
</feature>
<dbReference type="GO" id="GO:0010333">
    <property type="term" value="F:terpene synthase activity"/>
    <property type="evidence" value="ECO:0007669"/>
    <property type="project" value="InterPro"/>
</dbReference>
<sequence>MAGIRSFSIFQRSPAWPTNQLGLPKGAYPRPCTCQLSQFPKPMPESPTSTDLSLESSNLINVVSLPRAADRKYSARTLEELVESIQTVLRRSSDPAHTLNLIDTVQRLGISHHFEEEIDEQLDRSCDWNVGEDLFVTALRFRLLRQAGKHSSSDVFQKFISKEGKLKDFLAEDRRGMLSLHEASYLATKNEEILLHAQKLTRTSLQQLMPLMSSNCSSYVAQALKLPRHLRMARLESRNYISCYRKEKNFNLDLFQLARVDFNMVQQLHNTELTEIVRWWKQLGLVDKLSFARDRPLECFLWTVGIFPEPYHSSCRIELTKTIAILLVLDDVFDSYGSLDDLVLFTDAIRRWDLGAMEHLPEYMKICYMALFNTTNNIGYRILKKQGWNVVPHLKRTDVTNETAAMMEPYPNLFSVSGKILRLWDDLGTAEEEQERGDVASSIQCYTNEKGFSSEKEAREHIRNLISSSWLELNGELVSPTAALPLSIVKASLNLGRTAQVVYEHGDDENASCVAENGAYSRTCTCQLSQSPKPMPESPTSTDPSLESGNLINVVSLPRAADRKYSARTLEELVESIQTVLRRSSDPASTLNLIDTVQRLGISHHFEEEIDEQLDRSCDWNVGEDLFVTALRFRLLRQAGKHSSSDVFQKFISKEGKLKDFLAEDRRGMLSLHEASYLATKNEEILLQAQKLTRTSLQQLMPLMSSNCSSYVAQALKLPRHLRMARLESRNYISCYRQEKNFNCDSFQLARVDFNMVQQLHNTELTEIVRWWKQLGLVDKLSFARDRPLECFLWTVGIFPEPYHSSCRIELTKTIAILLVLDDVFDSYGSLDDLVLFTDAIRRWDLGATEHLPEYMKICYMALFNTTNNIGYRILKKQGWNVVPHLKRTWIDIVEAFLVEAKWFNKNHVPSPEEYLANGVTTGGTYMALVHAFFLMGQDVTNETAAMMEPYPNLFSVSGKILRLWDDLGTAEKEGMLRQAYNAIRTREVFSSEKEAREHIRNLISSSWLELNGELVSPTAALPLSIVKASLNLGRTAQVVYEHGDDENASCVAENVQALIYTPIG</sequence>
<dbReference type="InterPro" id="IPR008949">
    <property type="entry name" value="Isoprenoid_synthase_dom_sf"/>
</dbReference>
<feature type="domain" description="Terpene synthase metal-binding" evidence="7">
    <location>
        <begin position="773"/>
        <end position="1008"/>
    </location>
</feature>
<dbReference type="PANTHER" id="PTHR31225">
    <property type="entry name" value="OS04G0344100 PROTEIN-RELATED"/>
    <property type="match status" value="1"/>
</dbReference>
<dbReference type="Gene3D" id="1.10.600.10">
    <property type="entry name" value="Farnesyl Diphosphate Synthase"/>
    <property type="match status" value="3"/>
</dbReference>
<accession>A0A6N2M278</accession>
<evidence type="ECO:0000256" key="1">
    <source>
        <dbReference type="ARBA" id="ARBA00001946"/>
    </source>
</evidence>
<protein>
    <recommendedName>
        <fullName evidence="9">Terpene synthase N-terminal domain-containing protein</fullName>
    </recommendedName>
</protein>
<reference evidence="8" key="1">
    <citation type="submission" date="2019-03" db="EMBL/GenBank/DDBJ databases">
        <authorList>
            <person name="Mank J."/>
            <person name="Almeida P."/>
        </authorList>
    </citation>
    <scope>NUCLEOTIDE SEQUENCE</scope>
    <source>
        <strain evidence="8">78183</strain>
    </source>
</reference>
<dbReference type="GO" id="GO:0016102">
    <property type="term" value="P:diterpenoid biosynthetic process"/>
    <property type="evidence" value="ECO:0007669"/>
    <property type="project" value="InterPro"/>
</dbReference>